<dbReference type="Proteomes" id="UP001221597">
    <property type="component" value="Chromosome"/>
</dbReference>
<evidence type="ECO:0000259" key="1">
    <source>
        <dbReference type="PROSITE" id="PS50801"/>
    </source>
</evidence>
<dbReference type="Gene3D" id="3.30.450.40">
    <property type="match status" value="1"/>
</dbReference>
<dbReference type="PROSITE" id="PS50801">
    <property type="entry name" value="STAS"/>
    <property type="match status" value="1"/>
</dbReference>
<dbReference type="RefSeq" id="WP_283077051.1">
    <property type="nucleotide sequence ID" value="NZ_CP121671.1"/>
</dbReference>
<feature type="domain" description="STAS" evidence="1">
    <location>
        <begin position="163"/>
        <end position="274"/>
    </location>
</feature>
<proteinExistence type="predicted"/>
<dbReference type="InterPro" id="IPR002645">
    <property type="entry name" value="STAS_dom"/>
</dbReference>
<dbReference type="SUPFAM" id="SSF52091">
    <property type="entry name" value="SpoIIaa-like"/>
    <property type="match status" value="1"/>
</dbReference>
<dbReference type="PANTHER" id="PTHR33745">
    <property type="entry name" value="RSBT ANTAGONIST PROTEIN RSBS-RELATED"/>
    <property type="match status" value="1"/>
</dbReference>
<evidence type="ECO:0000313" key="3">
    <source>
        <dbReference type="Proteomes" id="UP001221597"/>
    </source>
</evidence>
<keyword evidence="3" id="KW-1185">Reference proteome</keyword>
<dbReference type="SUPFAM" id="SSF55781">
    <property type="entry name" value="GAF domain-like"/>
    <property type="match status" value="1"/>
</dbReference>
<dbReference type="InterPro" id="IPR003018">
    <property type="entry name" value="GAF"/>
</dbReference>
<dbReference type="InterPro" id="IPR051932">
    <property type="entry name" value="Bact_StressResp_Reg"/>
</dbReference>
<dbReference type="CDD" id="cd07041">
    <property type="entry name" value="STAS_RsbR_RsbS_like"/>
    <property type="match status" value="1"/>
</dbReference>
<dbReference type="EMBL" id="CP121671">
    <property type="protein sequence ID" value="WFT75082.1"/>
    <property type="molecule type" value="Genomic_DNA"/>
</dbReference>
<gene>
    <name evidence="2" type="ORF">P9989_01350</name>
</gene>
<accession>A0ABY8IZ39</accession>
<name>A0ABY8IZ39_9BACI</name>
<dbReference type="SMART" id="SM00065">
    <property type="entry name" value="GAF"/>
    <property type="match status" value="1"/>
</dbReference>
<organism evidence="2 3">
    <name type="scientific">Halobacillus naozhouensis</name>
    <dbReference type="NCBI Taxonomy" id="554880"/>
    <lineage>
        <taxon>Bacteria</taxon>
        <taxon>Bacillati</taxon>
        <taxon>Bacillota</taxon>
        <taxon>Bacilli</taxon>
        <taxon>Bacillales</taxon>
        <taxon>Bacillaceae</taxon>
        <taxon>Halobacillus</taxon>
    </lineage>
</organism>
<dbReference type="InterPro" id="IPR029016">
    <property type="entry name" value="GAF-like_dom_sf"/>
</dbReference>
<sequence>MYNHSNDLHYLSVKEAADEILEHVSKVIHVNTVYIAKKDDGHMNIINAYNDNEHILGTDVQINYEQSFCQFVIESEEGVFTSNDLSLHYIKENADLPVNVHVKAFMGVQIYDREGKEFGTLCVMDQKPREFTEEEARFLRSVGQVFSYIISLDQTQQRIDLLSVPIVPVTEGVVVLPLVGIVNEDRSNHLVETILQRIYQKNLDYFIIDLSGMVSFDDLFTRHLSDIVKALELMGVIPILTGIRPDMAMSHLSQGPMYRNLRITRNLEQALKKVGFRLVKEDM</sequence>
<dbReference type="Pfam" id="PF01740">
    <property type="entry name" value="STAS"/>
    <property type="match status" value="1"/>
</dbReference>
<dbReference type="Pfam" id="PF13185">
    <property type="entry name" value="GAF_2"/>
    <property type="match status" value="1"/>
</dbReference>
<dbReference type="InterPro" id="IPR036513">
    <property type="entry name" value="STAS_dom_sf"/>
</dbReference>
<reference evidence="2 3" key="1">
    <citation type="submission" date="2023-04" db="EMBL/GenBank/DDBJ databases">
        <title>Genome sequence of Halobacillus naozhouensis KACC 21980.</title>
        <authorList>
            <person name="Kim S."/>
            <person name="Heo J."/>
            <person name="Kwon S.-W."/>
        </authorList>
    </citation>
    <scope>NUCLEOTIDE SEQUENCE [LARGE SCALE GENOMIC DNA]</scope>
    <source>
        <strain evidence="2 3">KCTC 13234</strain>
    </source>
</reference>
<dbReference type="Gene3D" id="3.30.750.24">
    <property type="entry name" value="STAS domain"/>
    <property type="match status" value="1"/>
</dbReference>
<protein>
    <submittedName>
        <fullName evidence="2">GAF domain-containing protein</fullName>
    </submittedName>
</protein>
<evidence type="ECO:0000313" key="2">
    <source>
        <dbReference type="EMBL" id="WFT75082.1"/>
    </source>
</evidence>